<dbReference type="HOGENOM" id="CLU_046550_6_2_3"/>
<dbReference type="SUPFAM" id="SSF52949">
    <property type="entry name" value="Macro domain-like"/>
    <property type="match status" value="1"/>
</dbReference>
<dbReference type="KEGG" id="oni:Osc7112_4796"/>
<dbReference type="SMART" id="SM00506">
    <property type="entry name" value="A1pp"/>
    <property type="match status" value="1"/>
</dbReference>
<dbReference type="Proteomes" id="UP000010478">
    <property type="component" value="Chromosome"/>
</dbReference>
<dbReference type="PROSITE" id="PS51154">
    <property type="entry name" value="MACRO"/>
    <property type="match status" value="1"/>
</dbReference>
<name>K9VNG4_9CYAN</name>
<sequence length="209" mass="23328">MQIVLAALDDDLVRAWESTCGNIENVKIHHGSIFDVKCDAIVSPGNSFGFMDDGLDLEISEYFGRQIIERLQKLIQARHHGELLVGRAEIVDTDHAEIPYLIAAPIMRVPTVLRETVNVYLATRAILTLVKFGSVPDGTPVKHIIETIAIPGMGTGMGKVPPHICANQMKVALEDILLSQYEFPQSLLHAQRCHHLLYTDESEDLHWEN</sequence>
<evidence type="ECO:0000259" key="1">
    <source>
        <dbReference type="PROSITE" id="PS51154"/>
    </source>
</evidence>
<dbReference type="InterPro" id="IPR028071">
    <property type="entry name" value="Macro-like_dom"/>
</dbReference>
<dbReference type="RefSeq" id="WP_015178308.1">
    <property type="nucleotide sequence ID" value="NC_019729.1"/>
</dbReference>
<evidence type="ECO:0000313" key="3">
    <source>
        <dbReference type="Proteomes" id="UP000010478"/>
    </source>
</evidence>
<dbReference type="InterPro" id="IPR043472">
    <property type="entry name" value="Macro_dom-like"/>
</dbReference>
<keyword evidence="3" id="KW-1185">Reference proteome</keyword>
<dbReference type="Gene3D" id="3.40.220.10">
    <property type="entry name" value="Leucine Aminopeptidase, subunit E, domain 1"/>
    <property type="match status" value="1"/>
</dbReference>
<proteinExistence type="predicted"/>
<dbReference type="AlphaFoldDB" id="K9VNG4"/>
<dbReference type="eggNOG" id="COG2110">
    <property type="taxonomic scope" value="Bacteria"/>
</dbReference>
<accession>K9VNG4</accession>
<gene>
    <name evidence="2" type="ORF">Osc7112_4796</name>
</gene>
<dbReference type="InterPro" id="IPR002589">
    <property type="entry name" value="Macro_dom"/>
</dbReference>
<feature type="domain" description="Macro" evidence="1">
    <location>
        <begin position="13"/>
        <end position="209"/>
    </location>
</feature>
<reference evidence="2 3" key="1">
    <citation type="submission" date="2012-05" db="EMBL/GenBank/DDBJ databases">
        <title>Finished chromosome of genome of Oscillatoria sp. PCC 7112.</title>
        <authorList>
            <consortium name="US DOE Joint Genome Institute"/>
            <person name="Gugger M."/>
            <person name="Coursin T."/>
            <person name="Rippka R."/>
            <person name="Tandeau De Marsac N."/>
            <person name="Huntemann M."/>
            <person name="Wei C.-L."/>
            <person name="Han J."/>
            <person name="Detter J.C."/>
            <person name="Han C."/>
            <person name="Tapia R."/>
            <person name="Davenport K."/>
            <person name="Daligault H."/>
            <person name="Erkkila T."/>
            <person name="Gu W."/>
            <person name="Munk A.C.C."/>
            <person name="Teshima H."/>
            <person name="Xu Y."/>
            <person name="Chain P."/>
            <person name="Chen A."/>
            <person name="Krypides N."/>
            <person name="Mavromatis K."/>
            <person name="Markowitz V."/>
            <person name="Szeto E."/>
            <person name="Ivanova N."/>
            <person name="Mikhailova N."/>
            <person name="Ovchinnikova G."/>
            <person name="Pagani I."/>
            <person name="Pati A."/>
            <person name="Goodwin L."/>
            <person name="Peters L."/>
            <person name="Pitluck S."/>
            <person name="Woyke T."/>
            <person name="Kerfeld C."/>
        </authorList>
    </citation>
    <scope>NUCLEOTIDE SEQUENCE [LARGE SCALE GENOMIC DNA]</scope>
    <source>
        <strain evidence="2 3">PCC 7112</strain>
    </source>
</reference>
<dbReference type="EMBL" id="CP003614">
    <property type="protein sequence ID" value="AFZ09074.1"/>
    <property type="molecule type" value="Genomic_DNA"/>
</dbReference>
<evidence type="ECO:0000313" key="2">
    <source>
        <dbReference type="EMBL" id="AFZ09074.1"/>
    </source>
</evidence>
<protein>
    <submittedName>
        <fullName evidence="2">Appr-1-p processing domain protein</fullName>
    </submittedName>
</protein>
<organism evidence="2 3">
    <name type="scientific">Phormidium nigroviride PCC 7112</name>
    <dbReference type="NCBI Taxonomy" id="179408"/>
    <lineage>
        <taxon>Bacteria</taxon>
        <taxon>Bacillati</taxon>
        <taxon>Cyanobacteriota</taxon>
        <taxon>Cyanophyceae</taxon>
        <taxon>Oscillatoriophycideae</taxon>
        <taxon>Oscillatoriales</taxon>
        <taxon>Oscillatoriaceae</taxon>
        <taxon>Phormidium</taxon>
    </lineage>
</organism>
<dbReference type="STRING" id="179408.Osc7112_4796"/>
<dbReference type="Pfam" id="PF14519">
    <property type="entry name" value="Macro_2"/>
    <property type="match status" value="1"/>
</dbReference>
<dbReference type="OrthoDB" id="9780211at2"/>